<feature type="region of interest" description="Disordered" evidence="1">
    <location>
        <begin position="549"/>
        <end position="572"/>
    </location>
</feature>
<dbReference type="PANTHER" id="PTHR37423">
    <property type="entry name" value="SOLUBLE LYTIC MUREIN TRANSGLYCOSYLASE-RELATED"/>
    <property type="match status" value="1"/>
</dbReference>
<dbReference type="CDD" id="cd00254">
    <property type="entry name" value="LT-like"/>
    <property type="match status" value="1"/>
</dbReference>
<sequence>MPKYTINGQTIDSPTELSDANLVELSAQLGAKPVTPVTTTEQMVGLGSPIARTLKGAVANPLLALNQAGGALMGFAGEGIEAVTGPNVTTKFLKDVASGSSNVVNEYEKATKEARKRVGSEGIDLIELGGAVVSPVNRFLPSGTAGIAGRGAVTGVAGAVLNPVVGENLTPEQVTAGKVEQAGLGAFVGRVGTAFANALTPTLKVGARELMDKGIPVTPGQAYEGIPGMLYRQIEKLDLPGMRVNKDAINLGYTKAVGNDVLSSINQTVPNTVQNGQQAFAYINKALNKSYEDALDKIGTVKVDPIFDDALTVAKTAIADSLEPKQATMFNNFIKANVTSRIKDGELTGKDLKKIEEIFRTKIDSIKAVDTPAETLKAGYDDAYKAIKGFIARNDATGDVAAANLGWMKQARFMEAVNKNAAEIAGTQGTFSPAEMAKIAAKQGGEFEAAKGIAPLQAEANKALNIVGDTTQEAQKFRTLMIAGKLSGLGALGLFSPTIALPLLTASGLSYGVAKKLMQDPGATRIAVQKAIQDNPGLLGNLSGNVQNQMSAPAPAPAVPSQQTPVQQPQSKALPFSGNLQEAYPKLASTVVGGRKFDPENSIAQQVRLEADRQGLGAFSDLLVRQAFQESSFNPNARSNKNAGGVMQIIPSTAKELGLKNVYNPTDNIRAGVTYMKQLLTKYNNNPELALAAYNWGPGRVDKQGIEKMPSETRKYLRNILGKE</sequence>
<name>A0A6J5MRX4_9CAUD</name>
<organism evidence="3">
    <name type="scientific">uncultured Caudovirales phage</name>
    <dbReference type="NCBI Taxonomy" id="2100421"/>
    <lineage>
        <taxon>Viruses</taxon>
        <taxon>Duplodnaviria</taxon>
        <taxon>Heunggongvirae</taxon>
        <taxon>Uroviricota</taxon>
        <taxon>Caudoviricetes</taxon>
        <taxon>Peduoviridae</taxon>
        <taxon>Maltschvirus</taxon>
        <taxon>Maltschvirus maltsch</taxon>
    </lineage>
</organism>
<dbReference type="Pfam" id="PF01464">
    <property type="entry name" value="SLT"/>
    <property type="match status" value="1"/>
</dbReference>
<dbReference type="InterPro" id="IPR023346">
    <property type="entry name" value="Lysozyme-like_dom_sf"/>
</dbReference>
<proteinExistence type="predicted"/>
<dbReference type="EMBL" id="LR796486">
    <property type="protein sequence ID" value="CAB4147893.1"/>
    <property type="molecule type" value="Genomic_DNA"/>
</dbReference>
<gene>
    <name evidence="3" type="ORF">UFOVP507_54</name>
</gene>
<dbReference type="Gene3D" id="1.10.530.10">
    <property type="match status" value="1"/>
</dbReference>
<dbReference type="SUPFAM" id="SSF53955">
    <property type="entry name" value="Lysozyme-like"/>
    <property type="match status" value="1"/>
</dbReference>
<evidence type="ECO:0000313" key="3">
    <source>
        <dbReference type="EMBL" id="CAB4147893.1"/>
    </source>
</evidence>
<reference evidence="3" key="1">
    <citation type="submission" date="2020-04" db="EMBL/GenBank/DDBJ databases">
        <authorList>
            <person name="Chiriac C."/>
            <person name="Salcher M."/>
            <person name="Ghai R."/>
            <person name="Kavagutti S V."/>
        </authorList>
    </citation>
    <scope>NUCLEOTIDE SEQUENCE</scope>
</reference>
<accession>A0A6J5MRX4</accession>
<feature type="compositionally biased region" description="Low complexity" evidence="1">
    <location>
        <begin position="549"/>
        <end position="571"/>
    </location>
</feature>
<dbReference type="InterPro" id="IPR008258">
    <property type="entry name" value="Transglycosylase_SLT_dom_1"/>
</dbReference>
<protein>
    <submittedName>
        <fullName evidence="3">LT_GEWL domain containing protein</fullName>
    </submittedName>
</protein>
<dbReference type="PANTHER" id="PTHR37423:SF2">
    <property type="entry name" value="MEMBRANE-BOUND LYTIC MUREIN TRANSGLYCOSYLASE C"/>
    <property type="match status" value="1"/>
</dbReference>
<feature type="domain" description="Transglycosylase SLT" evidence="2">
    <location>
        <begin position="623"/>
        <end position="714"/>
    </location>
</feature>
<evidence type="ECO:0000259" key="2">
    <source>
        <dbReference type="Pfam" id="PF01464"/>
    </source>
</evidence>
<evidence type="ECO:0000256" key="1">
    <source>
        <dbReference type="SAM" id="MobiDB-lite"/>
    </source>
</evidence>